<dbReference type="SUPFAM" id="SSF52738">
    <property type="entry name" value="Methylesterase CheB, C-terminal domain"/>
    <property type="match status" value="1"/>
</dbReference>
<name>A0ABS7TDG4_9GAMM</name>
<accession>A0ABS7TDG4</accession>
<dbReference type="Proteomes" id="UP001430290">
    <property type="component" value="Unassembled WGS sequence"/>
</dbReference>
<evidence type="ECO:0000313" key="3">
    <source>
        <dbReference type="EMBL" id="MBZ4185898.1"/>
    </source>
</evidence>
<evidence type="ECO:0000259" key="2">
    <source>
        <dbReference type="PROSITE" id="PS50122"/>
    </source>
</evidence>
<sequence>MSRPRVVVLARPGAGRDRTEAAVQEAGAALVAVLDPCSVGVDALQSAAPDVVLVVLDPVIESALGSFDAVLADPALRVMFDDADVASKRDGWEAARWMRHLAAKLHGHADVLPVAPDPDAPQGLQQEMEALALQVAAMPSLKPAPLQAPDQGQGAVVISAGVGGPDAVRQILGGLPQDFSRAVLLHQRVAGGQYDKLVRQMQRATTLTVSLGQPGEVLVHGQVYVLPDLVDVQQSGDSLVLVATDGAARFAGLRAADTAMLLLSGADTALVDVALSLRLGGALVYGQAPDNCFDPATSKLLVARGGEARSLAEISRLLLQRWPA</sequence>
<dbReference type="PROSITE" id="PS50122">
    <property type="entry name" value="CHEB"/>
    <property type="match status" value="1"/>
</dbReference>
<keyword evidence="4" id="KW-1185">Reference proteome</keyword>
<evidence type="ECO:0000313" key="4">
    <source>
        <dbReference type="Proteomes" id="UP001430290"/>
    </source>
</evidence>
<feature type="domain" description="CheB-type methylesterase" evidence="2">
    <location>
        <begin position="149"/>
        <end position="227"/>
    </location>
</feature>
<gene>
    <name evidence="3" type="ORF">K7B09_06090</name>
</gene>
<dbReference type="InterPro" id="IPR000673">
    <property type="entry name" value="Sig_transdc_resp-reg_Me-estase"/>
</dbReference>
<comment type="caution">
    <text evidence="1">Lacks conserved residue(s) required for the propagation of feature annotation.</text>
</comment>
<organism evidence="3 4">
    <name type="scientific">Thermomonas beijingensis</name>
    <dbReference type="NCBI Taxonomy" id="2872701"/>
    <lineage>
        <taxon>Bacteria</taxon>
        <taxon>Pseudomonadati</taxon>
        <taxon>Pseudomonadota</taxon>
        <taxon>Gammaproteobacteria</taxon>
        <taxon>Lysobacterales</taxon>
        <taxon>Lysobacteraceae</taxon>
        <taxon>Thermomonas</taxon>
    </lineage>
</organism>
<comment type="caution">
    <text evidence="3">The sequence shown here is derived from an EMBL/GenBank/DDBJ whole genome shotgun (WGS) entry which is preliminary data.</text>
</comment>
<protein>
    <recommendedName>
        <fullName evidence="2">CheB-type methylesterase domain-containing protein</fullName>
    </recommendedName>
</protein>
<dbReference type="InterPro" id="IPR035909">
    <property type="entry name" value="CheB_C"/>
</dbReference>
<dbReference type="RefSeq" id="WP_223627898.1">
    <property type="nucleotide sequence ID" value="NZ_JAIQDJ010000002.1"/>
</dbReference>
<evidence type="ECO:0000256" key="1">
    <source>
        <dbReference type="PROSITE-ProRule" id="PRU00050"/>
    </source>
</evidence>
<dbReference type="EMBL" id="JAIQDJ010000002">
    <property type="protein sequence ID" value="MBZ4185898.1"/>
    <property type="molecule type" value="Genomic_DNA"/>
</dbReference>
<proteinExistence type="predicted"/>
<dbReference type="Pfam" id="PF01339">
    <property type="entry name" value="CheB_methylest"/>
    <property type="match status" value="1"/>
</dbReference>
<dbReference type="Gene3D" id="3.40.50.180">
    <property type="entry name" value="Methylesterase CheB, C-terminal domain"/>
    <property type="match status" value="1"/>
</dbReference>
<reference evidence="3" key="1">
    <citation type="submission" date="2021-09" db="EMBL/GenBank/DDBJ databases">
        <authorList>
            <person name="Wu T."/>
            <person name="Guo S.Z."/>
        </authorList>
    </citation>
    <scope>NUCLEOTIDE SEQUENCE</scope>
    <source>
        <strain evidence="3">RSS-23</strain>
    </source>
</reference>